<dbReference type="EMBL" id="GQ480795">
    <property type="protein sequence ID" value="ACV60537.1"/>
    <property type="molecule type" value="mRNA"/>
</dbReference>
<evidence type="ECO:0000256" key="1">
    <source>
        <dbReference type="SAM" id="MobiDB-lite"/>
    </source>
</evidence>
<name>C9EAE4_9DINO</name>
<evidence type="ECO:0000256" key="2">
    <source>
        <dbReference type="SAM" id="SignalP"/>
    </source>
</evidence>
<feature type="chain" id="PRO_5002996876" evidence="2">
    <location>
        <begin position="33"/>
        <end position="457"/>
    </location>
</feature>
<keyword evidence="2" id="KW-0732">Signal</keyword>
<sequence length="457" mass="51864">MAGMQPRRAVSILPSLVLAGVVSFLLSLVAHSNEPQTFLSVGHLAQAPLVRGRTSMRGFKDDFDAWRSSLSSEEKAMLQKQARNEYDKKFRKSDEFKKNLPEEKVQSFAKILGKFFEAESADYTKEVAARSPDYDGLAKRAGEKKMDFSLKNKIVEVNRDADRRYHFATMNIREAQRKGELFPQSSPLTEKWVVQNDDEESHQKALDVLEFIKRAKDDPSCPPDAKPYMEEWVQKGIPPMGENIELPIPQVLANQLHTMSMMIKNGFEGAAKDKTEAEVAAEEKKLPEIAAGTIKQLVDKYVSARDQVETEASNMKAFFRAQEDMPGKTKADVLKGIWEELPKRTKKPLPPLDEEVLAELAEIPANIEGQDKHSWGTADVLYKSEAIDAFGMKYLLGVFETKDEAQKAFADWNAEYEKARVEMKAEMEQWGKQEQARLDRDTSGPERIKKVLEESRR</sequence>
<reference evidence="3" key="1">
    <citation type="journal article" date="2009" name="J. Proteome Res.">
        <title>Identification of two plastid proteins in the dinoflagellate Alexandrium affine that are substantially down-regulated by nitrogen-depletion.</title>
        <authorList>
            <person name="Lee F.W."/>
            <person name="Morse D."/>
            <person name="Lo S.C."/>
        </authorList>
    </citation>
    <scope>NUCLEOTIDE SEQUENCE</scope>
</reference>
<protein>
    <submittedName>
        <fullName evidence="3">Plastid protein NAP50</fullName>
    </submittedName>
</protein>
<dbReference type="AlphaFoldDB" id="C9EAE4"/>
<organism evidence="3">
    <name type="scientific">Alexandrium affine</name>
    <dbReference type="NCBI Taxonomy" id="39453"/>
    <lineage>
        <taxon>Eukaryota</taxon>
        <taxon>Sar</taxon>
        <taxon>Alveolata</taxon>
        <taxon>Dinophyceae</taxon>
        <taxon>Gonyaulacales</taxon>
        <taxon>Pyrocystaceae</taxon>
        <taxon>Alexandrium</taxon>
    </lineage>
</organism>
<evidence type="ECO:0000313" key="3">
    <source>
        <dbReference type="EMBL" id="ACV60537.1"/>
    </source>
</evidence>
<feature type="signal peptide" evidence="2">
    <location>
        <begin position="1"/>
        <end position="32"/>
    </location>
</feature>
<accession>C9EAE4</accession>
<proteinExistence type="evidence at transcript level"/>
<reference evidence="3" key="2">
    <citation type="submission" date="2009-08" db="EMBL/GenBank/DDBJ databases">
        <authorList>
            <person name="Lee F.W.-F."/>
            <person name="Morse D."/>
            <person name="Lo S.C.-L."/>
        </authorList>
    </citation>
    <scope>NUCLEOTIDE SEQUENCE</scope>
</reference>
<feature type="region of interest" description="Disordered" evidence="1">
    <location>
        <begin position="427"/>
        <end position="457"/>
    </location>
</feature>